<dbReference type="SUPFAM" id="SSF50249">
    <property type="entry name" value="Nucleic acid-binding proteins"/>
    <property type="match status" value="1"/>
</dbReference>
<dbReference type="Pfam" id="PF12172">
    <property type="entry name" value="zf-ChsH2"/>
    <property type="match status" value="1"/>
</dbReference>
<dbReference type="PANTHER" id="PTHR34075:SF5">
    <property type="entry name" value="BLR3430 PROTEIN"/>
    <property type="match status" value="1"/>
</dbReference>
<feature type="domain" description="ChsH2 rubredoxin-like zinc ribbon" evidence="2">
    <location>
        <begin position="13"/>
        <end position="48"/>
    </location>
</feature>
<sequence length="127" mass="13864">MEITVDAESKEFWDGIAAGELRIQRCEACDQAVFYPRALCTHCHSDRLVWTVAKGLGTVYSYTVAHRGFGEFAAQAPFTVALVDLDEGARMLTRIVGGTVSIGDRVQLEITRLDADSPELPCFAPVA</sequence>
<dbReference type="InterPro" id="IPR052513">
    <property type="entry name" value="Thioester_dehydratase-like"/>
</dbReference>
<dbReference type="Proteomes" id="UP001500618">
    <property type="component" value="Unassembled WGS sequence"/>
</dbReference>
<name>A0ABN2JED7_9ACTN</name>
<gene>
    <name evidence="3" type="ORF">GCM10009765_84350</name>
</gene>
<dbReference type="Pfam" id="PF01796">
    <property type="entry name" value="OB_ChsH2_C"/>
    <property type="match status" value="1"/>
</dbReference>
<organism evidence="3 4">
    <name type="scientific">Fodinicola feengrottensis</name>
    <dbReference type="NCBI Taxonomy" id="435914"/>
    <lineage>
        <taxon>Bacteria</taxon>
        <taxon>Bacillati</taxon>
        <taxon>Actinomycetota</taxon>
        <taxon>Actinomycetes</taxon>
        <taxon>Mycobacteriales</taxon>
        <taxon>Fodinicola</taxon>
    </lineage>
</organism>
<keyword evidence="4" id="KW-1185">Reference proteome</keyword>
<comment type="caution">
    <text evidence="3">The sequence shown here is derived from an EMBL/GenBank/DDBJ whole genome shotgun (WGS) entry which is preliminary data.</text>
</comment>
<reference evidence="3 4" key="1">
    <citation type="journal article" date="2019" name="Int. J. Syst. Evol. Microbiol.">
        <title>The Global Catalogue of Microorganisms (GCM) 10K type strain sequencing project: providing services to taxonomists for standard genome sequencing and annotation.</title>
        <authorList>
            <consortium name="The Broad Institute Genomics Platform"/>
            <consortium name="The Broad Institute Genome Sequencing Center for Infectious Disease"/>
            <person name="Wu L."/>
            <person name="Ma J."/>
        </authorList>
    </citation>
    <scope>NUCLEOTIDE SEQUENCE [LARGE SCALE GENOMIC DNA]</scope>
    <source>
        <strain evidence="3 4">JCM 14718</strain>
    </source>
</reference>
<dbReference type="InterPro" id="IPR012340">
    <property type="entry name" value="NA-bd_OB-fold"/>
</dbReference>
<evidence type="ECO:0000313" key="4">
    <source>
        <dbReference type="Proteomes" id="UP001500618"/>
    </source>
</evidence>
<dbReference type="InterPro" id="IPR022002">
    <property type="entry name" value="ChsH2_Znr"/>
</dbReference>
<evidence type="ECO:0000259" key="1">
    <source>
        <dbReference type="Pfam" id="PF01796"/>
    </source>
</evidence>
<dbReference type="PANTHER" id="PTHR34075">
    <property type="entry name" value="BLR3430 PROTEIN"/>
    <property type="match status" value="1"/>
</dbReference>
<evidence type="ECO:0000259" key="2">
    <source>
        <dbReference type="Pfam" id="PF12172"/>
    </source>
</evidence>
<proteinExistence type="predicted"/>
<dbReference type="InterPro" id="IPR002878">
    <property type="entry name" value="ChsH2_C"/>
</dbReference>
<dbReference type="EMBL" id="BAAANY010000058">
    <property type="protein sequence ID" value="GAA1723495.1"/>
    <property type="molecule type" value="Genomic_DNA"/>
</dbReference>
<dbReference type="Gene3D" id="6.10.30.10">
    <property type="match status" value="1"/>
</dbReference>
<accession>A0ABN2JED7</accession>
<dbReference type="RefSeq" id="WP_344315574.1">
    <property type="nucleotide sequence ID" value="NZ_BAAANY010000058.1"/>
</dbReference>
<evidence type="ECO:0000313" key="3">
    <source>
        <dbReference type="EMBL" id="GAA1723495.1"/>
    </source>
</evidence>
<protein>
    <submittedName>
        <fullName evidence="3">Zn-ribbon domain-containing OB-fold protein</fullName>
    </submittedName>
</protein>
<feature type="domain" description="ChsH2 C-terminal OB-fold" evidence="1">
    <location>
        <begin position="50"/>
        <end position="110"/>
    </location>
</feature>